<accession>A0ACC3DGW8</accession>
<organism evidence="1 2">
    <name type="scientific">Coniosporium uncinatum</name>
    <dbReference type="NCBI Taxonomy" id="93489"/>
    <lineage>
        <taxon>Eukaryota</taxon>
        <taxon>Fungi</taxon>
        <taxon>Dikarya</taxon>
        <taxon>Ascomycota</taxon>
        <taxon>Pezizomycotina</taxon>
        <taxon>Dothideomycetes</taxon>
        <taxon>Dothideomycetes incertae sedis</taxon>
        <taxon>Coniosporium</taxon>
    </lineage>
</organism>
<reference evidence="1" key="1">
    <citation type="submission" date="2024-09" db="EMBL/GenBank/DDBJ databases">
        <title>Black Yeasts Isolated from many extreme environments.</title>
        <authorList>
            <person name="Coleine C."/>
            <person name="Stajich J.E."/>
            <person name="Selbmann L."/>
        </authorList>
    </citation>
    <scope>NUCLEOTIDE SEQUENCE</scope>
    <source>
        <strain evidence="1">CCFEE 5737</strain>
    </source>
</reference>
<keyword evidence="2" id="KW-1185">Reference proteome</keyword>
<sequence>PGYASDQVFNLETMEPYGLTKLYDAFSRITREIVLYLPRTSNLNQIAKFGKEEDMKVQVTHYCVKGASKALCVFYGMEPFLPAADGQIEAIEEAG</sequence>
<dbReference type="EMBL" id="JAWDJW010004793">
    <property type="protein sequence ID" value="KAK3071828.1"/>
    <property type="molecule type" value="Genomic_DNA"/>
</dbReference>
<dbReference type="Proteomes" id="UP001186974">
    <property type="component" value="Unassembled WGS sequence"/>
</dbReference>
<evidence type="ECO:0000313" key="1">
    <source>
        <dbReference type="EMBL" id="KAK3071828.1"/>
    </source>
</evidence>
<proteinExistence type="predicted"/>
<evidence type="ECO:0000313" key="2">
    <source>
        <dbReference type="Proteomes" id="UP001186974"/>
    </source>
</evidence>
<name>A0ACC3DGW8_9PEZI</name>
<gene>
    <name evidence="1" type="ORF">LTS18_014767</name>
</gene>
<protein>
    <submittedName>
        <fullName evidence="1">Uncharacterized protein</fullName>
    </submittedName>
</protein>
<feature type="non-terminal residue" evidence="1">
    <location>
        <position position="1"/>
    </location>
</feature>
<comment type="caution">
    <text evidence="1">The sequence shown here is derived from an EMBL/GenBank/DDBJ whole genome shotgun (WGS) entry which is preliminary data.</text>
</comment>